<dbReference type="Pfam" id="PF00467">
    <property type="entry name" value="KOW"/>
    <property type="match status" value="1"/>
</dbReference>
<evidence type="ECO:0000313" key="7">
    <source>
        <dbReference type="Proteomes" id="UP000236311"/>
    </source>
</evidence>
<dbReference type="Proteomes" id="UP000236311">
    <property type="component" value="Unassembled WGS sequence"/>
</dbReference>
<evidence type="ECO:0000256" key="3">
    <source>
        <dbReference type="ARBA" id="ARBA00023163"/>
    </source>
</evidence>
<dbReference type="OrthoDB" id="1681764at2"/>
<dbReference type="CDD" id="cd06091">
    <property type="entry name" value="KOW_NusG"/>
    <property type="match status" value="1"/>
</dbReference>
<evidence type="ECO:0000259" key="4">
    <source>
        <dbReference type="Pfam" id="PF00467"/>
    </source>
</evidence>
<dbReference type="NCBIfam" id="NF033641">
    <property type="entry name" value="antiterm_LoaP"/>
    <property type="match status" value="1"/>
</dbReference>
<keyword evidence="1" id="KW-0889">Transcription antitermination</keyword>
<dbReference type="SUPFAM" id="SSF50104">
    <property type="entry name" value="Translation proteins SH3-like domain"/>
    <property type="match status" value="1"/>
</dbReference>
<feature type="domain" description="KOW" evidence="4">
    <location>
        <begin position="120"/>
        <end position="153"/>
    </location>
</feature>
<dbReference type="AlphaFoldDB" id="A0A2K4ZI84"/>
<dbReference type="RefSeq" id="WP_103240231.1">
    <property type="nucleotide sequence ID" value="NZ_JANJZD010000013.1"/>
</dbReference>
<evidence type="ECO:0000313" key="6">
    <source>
        <dbReference type="EMBL" id="SOY30170.1"/>
    </source>
</evidence>
<evidence type="ECO:0000259" key="5">
    <source>
        <dbReference type="Pfam" id="PF02357"/>
    </source>
</evidence>
<dbReference type="GO" id="GO:0006354">
    <property type="term" value="P:DNA-templated transcription elongation"/>
    <property type="evidence" value="ECO:0007669"/>
    <property type="project" value="InterPro"/>
</dbReference>
<dbReference type="EMBL" id="OFSM01000014">
    <property type="protein sequence ID" value="SOY30170.1"/>
    <property type="molecule type" value="Genomic_DNA"/>
</dbReference>
<reference evidence="6 7" key="1">
    <citation type="submission" date="2018-01" db="EMBL/GenBank/DDBJ databases">
        <authorList>
            <person name="Gaut B.S."/>
            <person name="Morton B.R."/>
            <person name="Clegg M.T."/>
            <person name="Duvall M.R."/>
        </authorList>
    </citation>
    <scope>NUCLEOTIDE SEQUENCE [LARGE SCALE GENOMIC DNA]</scope>
    <source>
        <strain evidence="6">GP69</strain>
    </source>
</reference>
<evidence type="ECO:0008006" key="8">
    <source>
        <dbReference type="Google" id="ProtNLM"/>
    </source>
</evidence>
<name>A0A2K4ZI84_9FIRM</name>
<feature type="domain" description="NusG-like N-terminal" evidence="5">
    <location>
        <begin position="2"/>
        <end position="98"/>
    </location>
</feature>
<accession>A0A2K4ZI84</accession>
<evidence type="ECO:0000256" key="1">
    <source>
        <dbReference type="ARBA" id="ARBA00022814"/>
    </source>
</evidence>
<dbReference type="InterPro" id="IPR047663">
    <property type="entry name" value="Transcription_antiterm_LoaP"/>
</dbReference>
<keyword evidence="3" id="KW-0804">Transcription</keyword>
<dbReference type="Gene3D" id="2.30.30.30">
    <property type="match status" value="1"/>
</dbReference>
<evidence type="ECO:0000256" key="2">
    <source>
        <dbReference type="ARBA" id="ARBA00023015"/>
    </source>
</evidence>
<protein>
    <recommendedName>
        <fullName evidence="8">Antiterminator LoaP</fullName>
    </recommendedName>
</protein>
<proteinExistence type="predicted"/>
<dbReference type="SUPFAM" id="SSF82679">
    <property type="entry name" value="N-utilization substance G protein NusG, N-terminal domain"/>
    <property type="match status" value="1"/>
</dbReference>
<dbReference type="PANTHER" id="PTHR30265">
    <property type="entry name" value="RHO-INTERACTING TRANSCRIPTION TERMINATION FACTOR NUSG"/>
    <property type="match status" value="1"/>
</dbReference>
<keyword evidence="2" id="KW-0805">Transcription regulation</keyword>
<dbReference type="InterPro" id="IPR043425">
    <property type="entry name" value="NusG-like"/>
</dbReference>
<gene>
    <name evidence="6" type="ORF">AMURIS_02893</name>
</gene>
<dbReference type="InterPro" id="IPR036735">
    <property type="entry name" value="NGN_dom_sf"/>
</dbReference>
<dbReference type="Gene3D" id="3.30.70.940">
    <property type="entry name" value="NusG, N-terminal domain"/>
    <property type="match status" value="1"/>
</dbReference>
<dbReference type="GO" id="GO:0031564">
    <property type="term" value="P:transcription antitermination"/>
    <property type="evidence" value="ECO:0007669"/>
    <property type="project" value="UniProtKB-KW"/>
</dbReference>
<dbReference type="InterPro" id="IPR008991">
    <property type="entry name" value="Translation_prot_SH3-like_sf"/>
</dbReference>
<dbReference type="InterPro" id="IPR005824">
    <property type="entry name" value="KOW"/>
</dbReference>
<organism evidence="6 7">
    <name type="scientific">Acetatifactor muris</name>
    <dbReference type="NCBI Taxonomy" id="879566"/>
    <lineage>
        <taxon>Bacteria</taxon>
        <taxon>Bacillati</taxon>
        <taxon>Bacillota</taxon>
        <taxon>Clostridia</taxon>
        <taxon>Lachnospirales</taxon>
        <taxon>Lachnospiraceae</taxon>
        <taxon>Acetatifactor</taxon>
    </lineage>
</organism>
<dbReference type="PANTHER" id="PTHR30265:SF4">
    <property type="entry name" value="KOW MOTIF FAMILY PROTEIN, EXPRESSED"/>
    <property type="match status" value="1"/>
</dbReference>
<dbReference type="Pfam" id="PF02357">
    <property type="entry name" value="NusG"/>
    <property type="match status" value="1"/>
</dbReference>
<keyword evidence="7" id="KW-1185">Reference proteome</keyword>
<dbReference type="InterPro" id="IPR006645">
    <property type="entry name" value="NGN-like_dom"/>
</dbReference>
<dbReference type="InterPro" id="IPR014722">
    <property type="entry name" value="Rib_uL2_dom2"/>
</dbReference>
<sequence>MYYVIQVAPGTEQKTETLIKERVETELYDRCFHPLRHVRKKFRGEWRDLHEKLMPGYVFITSDTIADLYPELRRVPALTKLLGRSEGEVFIPLAPKEADWLERITEGGTEAEISQVAVAEGDTVTILSGPLRDMEGKIRKIHLHRRIAEVEVDFMNRKTVIHLGIELVGREEA</sequence>